<comment type="catalytic activity">
    <reaction evidence="5">
        <text>XMP + diphosphate = xanthine + 5-phospho-alpha-D-ribose 1-diphosphate</text>
        <dbReference type="Rhea" id="RHEA:10800"/>
        <dbReference type="ChEBI" id="CHEBI:17712"/>
        <dbReference type="ChEBI" id="CHEBI:33019"/>
        <dbReference type="ChEBI" id="CHEBI:57464"/>
        <dbReference type="ChEBI" id="CHEBI:58017"/>
        <dbReference type="EC" id="2.4.2.22"/>
    </reaction>
</comment>
<comment type="caution">
    <text evidence="8">The sequence shown here is derived from an EMBL/GenBank/DDBJ whole genome shotgun (WGS) entry which is preliminary data.</text>
</comment>
<dbReference type="SUPFAM" id="SSF53271">
    <property type="entry name" value="PRTase-like"/>
    <property type="match status" value="1"/>
</dbReference>
<comment type="subcellular location">
    <subcellularLocation>
        <location evidence="5">Cytoplasm</location>
    </subcellularLocation>
</comment>
<dbReference type="CDD" id="cd06223">
    <property type="entry name" value="PRTases_typeI"/>
    <property type="match status" value="1"/>
</dbReference>
<accession>A0A4R3T9D3</accession>
<reference evidence="8 9" key="1">
    <citation type="submission" date="2019-03" db="EMBL/GenBank/DDBJ databases">
        <title>Genomic Encyclopedia of Type Strains, Phase IV (KMG-IV): sequencing the most valuable type-strain genomes for metagenomic binning, comparative biology and taxonomic classification.</title>
        <authorList>
            <person name="Goeker M."/>
        </authorList>
    </citation>
    <scope>NUCLEOTIDE SEQUENCE [LARGE SCALE GENOMIC DNA]</scope>
    <source>
        <strain evidence="8 9">DSM 29481</strain>
    </source>
</reference>
<protein>
    <recommendedName>
        <fullName evidence="5 6">Xanthine phosphoribosyltransferase</fullName>
        <shortName evidence="5">XPRTase</shortName>
        <ecNumber evidence="5 6">2.4.2.22</ecNumber>
    </recommendedName>
</protein>
<dbReference type="RefSeq" id="WP_008688756.1">
    <property type="nucleotide sequence ID" value="NZ_AP024510.1"/>
</dbReference>
<dbReference type="GO" id="GO:0000310">
    <property type="term" value="F:xanthine phosphoribosyltransferase activity"/>
    <property type="evidence" value="ECO:0007669"/>
    <property type="project" value="UniProtKB-UniRule"/>
</dbReference>
<dbReference type="GO" id="GO:0005737">
    <property type="term" value="C:cytoplasm"/>
    <property type="evidence" value="ECO:0007669"/>
    <property type="project" value="UniProtKB-SubCell"/>
</dbReference>
<sequence>MKLLEEYIRTYGEVPNDDVLKVDAFLNHQIDTRLMMQLAEDFKEHFKDQKITKIVTIETSGIAPCVFLGYLLHVPVVYMKKNPSKIMTDDCYHTNIHSFTKDRDYEIVISKKYISSEDNVLFIDDFMANGEACLGAIRVLKEAQATICGIGIVIEKAFQSGRKQVQALGYDVYAQARIASLKNGTIVFAE</sequence>
<evidence type="ECO:0000256" key="1">
    <source>
        <dbReference type="ARBA" id="ARBA00022490"/>
    </source>
</evidence>
<feature type="binding site" evidence="5">
    <location>
        <begin position="128"/>
        <end position="132"/>
    </location>
    <ligand>
        <name>5-phospho-alpha-D-ribose 1-diphosphate</name>
        <dbReference type="ChEBI" id="CHEBI:58017"/>
    </ligand>
</feature>
<dbReference type="InterPro" id="IPR010079">
    <property type="entry name" value="Xanthine_PRibTrfase"/>
</dbReference>
<dbReference type="Gene3D" id="3.40.50.2020">
    <property type="match status" value="1"/>
</dbReference>
<keyword evidence="9" id="KW-1185">Reference proteome</keyword>
<feature type="binding site" evidence="5">
    <location>
        <position position="27"/>
    </location>
    <ligand>
        <name>xanthine</name>
        <dbReference type="ChEBI" id="CHEBI:17712"/>
    </ligand>
</feature>
<dbReference type="NCBIfam" id="NF006671">
    <property type="entry name" value="PRK09219.1"/>
    <property type="match status" value="1"/>
</dbReference>
<name>A0A4R3T9D3_9FIRM</name>
<feature type="binding site" evidence="5">
    <location>
        <position position="156"/>
    </location>
    <ligand>
        <name>xanthine</name>
        <dbReference type="ChEBI" id="CHEBI:17712"/>
    </ligand>
</feature>
<evidence type="ECO:0000256" key="2">
    <source>
        <dbReference type="ARBA" id="ARBA00022676"/>
    </source>
</evidence>
<dbReference type="Pfam" id="PF00156">
    <property type="entry name" value="Pribosyltran"/>
    <property type="match status" value="1"/>
</dbReference>
<dbReference type="InterPro" id="IPR029057">
    <property type="entry name" value="PRTase-like"/>
</dbReference>
<dbReference type="InterPro" id="IPR050118">
    <property type="entry name" value="Pur/Pyrimidine_PRTase"/>
</dbReference>
<keyword evidence="3 5" id="KW-0808">Transferase</keyword>
<evidence type="ECO:0000259" key="7">
    <source>
        <dbReference type="Pfam" id="PF00156"/>
    </source>
</evidence>
<dbReference type="GO" id="GO:0006166">
    <property type="term" value="P:purine ribonucleoside salvage"/>
    <property type="evidence" value="ECO:0007669"/>
    <property type="project" value="UniProtKB-KW"/>
</dbReference>
<dbReference type="UniPathway" id="UPA00602">
    <property type="reaction ID" value="UER00658"/>
</dbReference>
<dbReference type="Proteomes" id="UP000295773">
    <property type="component" value="Unassembled WGS sequence"/>
</dbReference>
<evidence type="ECO:0000256" key="6">
    <source>
        <dbReference type="NCBIfam" id="TIGR01744"/>
    </source>
</evidence>
<dbReference type="GeneID" id="73795460"/>
<dbReference type="HAMAP" id="MF_01184">
    <property type="entry name" value="XPRTase"/>
    <property type="match status" value="1"/>
</dbReference>
<dbReference type="PANTHER" id="PTHR43864:SF1">
    <property type="entry name" value="XANTHINE PHOSPHORIBOSYLTRANSFERASE"/>
    <property type="match status" value="1"/>
</dbReference>
<dbReference type="PANTHER" id="PTHR43864">
    <property type="entry name" value="HYPOXANTHINE/GUANINE PHOSPHORIBOSYLTRANSFERASE"/>
    <property type="match status" value="1"/>
</dbReference>
<evidence type="ECO:0000256" key="3">
    <source>
        <dbReference type="ARBA" id="ARBA00022679"/>
    </source>
</evidence>
<dbReference type="AlphaFoldDB" id="A0A4R3T9D3"/>
<dbReference type="GO" id="GO:0032265">
    <property type="term" value="P:XMP salvage"/>
    <property type="evidence" value="ECO:0007669"/>
    <property type="project" value="UniProtKB-UniRule"/>
</dbReference>
<dbReference type="EMBL" id="SMBP01000016">
    <property type="protein sequence ID" value="TCU57754.1"/>
    <property type="molecule type" value="Genomic_DNA"/>
</dbReference>
<comment type="similarity">
    <text evidence="5">Belongs to the purine/pyrimidine phosphoribosyltransferase family. Xpt subfamily.</text>
</comment>
<organism evidence="8 9">
    <name type="scientific">Longicatena caecimuris</name>
    <dbReference type="NCBI Taxonomy" id="1796635"/>
    <lineage>
        <taxon>Bacteria</taxon>
        <taxon>Bacillati</taxon>
        <taxon>Bacillota</taxon>
        <taxon>Erysipelotrichia</taxon>
        <taxon>Erysipelotrichales</taxon>
        <taxon>Erysipelotrichaceae</taxon>
        <taxon>Longicatena</taxon>
    </lineage>
</organism>
<dbReference type="NCBIfam" id="TIGR01744">
    <property type="entry name" value="XPRTase"/>
    <property type="match status" value="1"/>
</dbReference>
<feature type="domain" description="Phosphoribosyltransferase" evidence="7">
    <location>
        <begin position="23"/>
        <end position="159"/>
    </location>
</feature>
<proteinExistence type="inferred from homology"/>
<dbReference type="InterPro" id="IPR000836">
    <property type="entry name" value="PRTase_dom"/>
</dbReference>
<comment type="subunit">
    <text evidence="5">Homodimer.</text>
</comment>
<comment type="pathway">
    <text evidence="5">Purine metabolism; XMP biosynthesis via salvage pathway; XMP from xanthine: step 1/1.</text>
</comment>
<gene>
    <name evidence="5" type="primary">xpt</name>
    <name evidence="8" type="ORF">EDD61_11668</name>
</gene>
<keyword evidence="2 5" id="KW-0328">Glycosyltransferase</keyword>
<keyword evidence="4 5" id="KW-0660">Purine salvage</keyword>
<dbReference type="EC" id="2.4.2.22" evidence="5 6"/>
<keyword evidence="1 5" id="KW-0963">Cytoplasm</keyword>
<evidence type="ECO:0000256" key="4">
    <source>
        <dbReference type="ARBA" id="ARBA00022726"/>
    </source>
</evidence>
<feature type="binding site" evidence="5">
    <location>
        <position position="20"/>
    </location>
    <ligand>
        <name>xanthine</name>
        <dbReference type="ChEBI" id="CHEBI:17712"/>
    </ligand>
</feature>
<evidence type="ECO:0000313" key="8">
    <source>
        <dbReference type="EMBL" id="TCU57754.1"/>
    </source>
</evidence>
<evidence type="ECO:0000313" key="9">
    <source>
        <dbReference type="Proteomes" id="UP000295773"/>
    </source>
</evidence>
<evidence type="ECO:0000256" key="5">
    <source>
        <dbReference type="HAMAP-Rule" id="MF_01184"/>
    </source>
</evidence>
<dbReference type="GO" id="GO:0046110">
    <property type="term" value="P:xanthine metabolic process"/>
    <property type="evidence" value="ECO:0007669"/>
    <property type="project" value="UniProtKB-UniRule"/>
</dbReference>
<comment type="function">
    <text evidence="5">Converts the preformed base xanthine, a product of nucleic acid breakdown, to xanthosine 5'-monophosphate (XMP), so it can be reused for RNA or DNA synthesis.</text>
</comment>